<evidence type="ECO:0000256" key="2">
    <source>
        <dbReference type="ARBA" id="ARBA00022723"/>
    </source>
</evidence>
<dbReference type="SUPFAM" id="SSF53927">
    <property type="entry name" value="Cytidine deaminase-like"/>
    <property type="match status" value="1"/>
</dbReference>
<dbReference type="GeneID" id="98294834"/>
<dbReference type="GO" id="GO:0002100">
    <property type="term" value="P:tRNA wobble adenosine to inosine editing"/>
    <property type="evidence" value="ECO:0007669"/>
    <property type="project" value="UniProtKB-UniRule"/>
</dbReference>
<dbReference type="EC" id="3.5.4.33" evidence="6"/>
<dbReference type="RefSeq" id="WP_094692154.1">
    <property type="nucleotide sequence ID" value="NZ_JBDNKC010000001.1"/>
</dbReference>
<dbReference type="PANTHER" id="PTHR11079">
    <property type="entry name" value="CYTOSINE DEAMINASE FAMILY MEMBER"/>
    <property type="match status" value="1"/>
</dbReference>
<dbReference type="EMBL" id="MWXA01000001">
    <property type="protein sequence ID" value="OZG68843.1"/>
    <property type="molecule type" value="Genomic_DNA"/>
</dbReference>
<feature type="binding site" evidence="6">
    <location>
        <position position="55"/>
    </location>
    <ligand>
        <name>Zn(2+)</name>
        <dbReference type="ChEBI" id="CHEBI:29105"/>
        <note>catalytic</note>
    </ligand>
</feature>
<dbReference type="Pfam" id="PF00383">
    <property type="entry name" value="dCMP_cyt_deam_1"/>
    <property type="match status" value="1"/>
</dbReference>
<protein>
    <recommendedName>
        <fullName evidence="6">tRNA-specific adenosine deaminase</fullName>
        <ecNumber evidence="6">3.5.4.33</ecNumber>
    </recommendedName>
</protein>
<evidence type="ECO:0000259" key="7">
    <source>
        <dbReference type="PROSITE" id="PS51747"/>
    </source>
</evidence>
<evidence type="ECO:0000313" key="9">
    <source>
        <dbReference type="Proteomes" id="UP000216451"/>
    </source>
</evidence>
<dbReference type="OrthoDB" id="9802676at2"/>
<feature type="binding site" evidence="6">
    <location>
        <position position="107"/>
    </location>
    <ligand>
        <name>Zn(2+)</name>
        <dbReference type="ChEBI" id="CHEBI:29105"/>
        <note>catalytic</note>
    </ligand>
</feature>
<keyword evidence="1 6" id="KW-0819">tRNA processing</keyword>
<comment type="similarity">
    <text evidence="6">Belongs to the cytidine and deoxycytidylate deaminase family.</text>
</comment>
<accession>A0A261GC75</accession>
<dbReference type="InterPro" id="IPR016193">
    <property type="entry name" value="Cytidine_deaminase-like"/>
</dbReference>
<comment type="function">
    <text evidence="6">Catalyzes the deamination of adenosine to inosine at the wobble position 34 of tRNA(Arg2).</text>
</comment>
<evidence type="ECO:0000256" key="1">
    <source>
        <dbReference type="ARBA" id="ARBA00022694"/>
    </source>
</evidence>
<feature type="active site" description="Proton donor" evidence="6">
    <location>
        <position position="57"/>
    </location>
</feature>
<sequence>MTGTWNHAMNKALALARIAQDGGDVPIGAVVLNKKGEVVAEGYNRREATGDPLAHAEIVALRQVHGSRVDVPLFDLPESSRAASVKPASWNLSGLTLVVTMEPCPMCAGAAVLSHVDRIIFGSWDPKLGACGSVWDIPRDPHTGHRPEVFGGVKEQESAALLAKFFRDKRVHYVDKSRPLIG</sequence>
<keyword evidence="2 6" id="KW-0479">Metal-binding</keyword>
<dbReference type="GO" id="GO:0052717">
    <property type="term" value="F:tRNA-specific adenosine-34 deaminase activity"/>
    <property type="evidence" value="ECO:0007669"/>
    <property type="project" value="UniProtKB-UniRule"/>
</dbReference>
<comment type="subunit">
    <text evidence="6">Homodimer.</text>
</comment>
<comment type="cofactor">
    <cofactor evidence="6">
        <name>Zn(2+)</name>
        <dbReference type="ChEBI" id="CHEBI:29105"/>
    </cofactor>
    <text evidence="6">Binds 1 zinc ion per subunit.</text>
</comment>
<evidence type="ECO:0000313" key="8">
    <source>
        <dbReference type="EMBL" id="OZG68843.1"/>
    </source>
</evidence>
<dbReference type="InterPro" id="IPR028883">
    <property type="entry name" value="tRNA_aden_deaminase"/>
</dbReference>
<evidence type="ECO:0000256" key="4">
    <source>
        <dbReference type="ARBA" id="ARBA00022833"/>
    </source>
</evidence>
<proteinExistence type="inferred from homology"/>
<dbReference type="Proteomes" id="UP000216451">
    <property type="component" value="Unassembled WGS sequence"/>
</dbReference>
<dbReference type="Gene3D" id="3.40.140.10">
    <property type="entry name" value="Cytidine Deaminase, domain 2"/>
    <property type="match status" value="1"/>
</dbReference>
<evidence type="ECO:0000256" key="6">
    <source>
        <dbReference type="HAMAP-Rule" id="MF_00972"/>
    </source>
</evidence>
<dbReference type="GO" id="GO:0008270">
    <property type="term" value="F:zinc ion binding"/>
    <property type="evidence" value="ECO:0007669"/>
    <property type="project" value="UniProtKB-UniRule"/>
</dbReference>
<feature type="domain" description="CMP/dCMP-type deaminase" evidence="7">
    <location>
        <begin position="3"/>
        <end position="135"/>
    </location>
</feature>
<dbReference type="AlphaFoldDB" id="A0A261GC75"/>
<comment type="caution">
    <text evidence="8">The sequence shown here is derived from an EMBL/GenBank/DDBJ whole genome shotgun (WGS) entry which is preliminary data.</text>
</comment>
<comment type="catalytic activity">
    <reaction evidence="5 6">
        <text>adenosine(34) in tRNA + H2O + H(+) = inosine(34) in tRNA + NH4(+)</text>
        <dbReference type="Rhea" id="RHEA:43168"/>
        <dbReference type="Rhea" id="RHEA-COMP:10373"/>
        <dbReference type="Rhea" id="RHEA-COMP:10374"/>
        <dbReference type="ChEBI" id="CHEBI:15377"/>
        <dbReference type="ChEBI" id="CHEBI:15378"/>
        <dbReference type="ChEBI" id="CHEBI:28938"/>
        <dbReference type="ChEBI" id="CHEBI:74411"/>
        <dbReference type="ChEBI" id="CHEBI:82852"/>
        <dbReference type="EC" id="3.5.4.33"/>
    </reaction>
</comment>
<dbReference type="CDD" id="cd01285">
    <property type="entry name" value="nucleoside_deaminase"/>
    <property type="match status" value="1"/>
</dbReference>
<evidence type="ECO:0000256" key="5">
    <source>
        <dbReference type="ARBA" id="ARBA00048045"/>
    </source>
</evidence>
<dbReference type="PANTHER" id="PTHR11079:SF202">
    <property type="entry name" value="TRNA-SPECIFIC ADENOSINE DEAMINASE"/>
    <property type="match status" value="1"/>
</dbReference>
<dbReference type="PROSITE" id="PS51747">
    <property type="entry name" value="CYT_DCMP_DEAMINASES_2"/>
    <property type="match status" value="1"/>
</dbReference>
<dbReference type="InterPro" id="IPR002125">
    <property type="entry name" value="CMP_dCMP_dom"/>
</dbReference>
<keyword evidence="3 6" id="KW-0378">Hydrolase</keyword>
<organism evidence="8 9">
    <name type="scientific">Bifidobacterium aquikefiri</name>
    <dbReference type="NCBI Taxonomy" id="1653207"/>
    <lineage>
        <taxon>Bacteria</taxon>
        <taxon>Bacillati</taxon>
        <taxon>Actinomycetota</taxon>
        <taxon>Actinomycetes</taxon>
        <taxon>Bifidobacteriales</taxon>
        <taxon>Bifidobacteriaceae</taxon>
        <taxon>Bifidobacterium</taxon>
    </lineage>
</organism>
<reference evidence="8 9" key="1">
    <citation type="journal article" date="2017" name="BMC Genomics">
        <title>Comparative genomic and phylogenomic analyses of the Bifidobacteriaceae family.</title>
        <authorList>
            <person name="Lugli G.A."/>
            <person name="Milani C."/>
            <person name="Turroni F."/>
            <person name="Duranti S."/>
            <person name="Mancabelli L."/>
            <person name="Mangifesta M."/>
            <person name="Ferrario C."/>
            <person name="Modesto M."/>
            <person name="Mattarelli P."/>
            <person name="Jiri K."/>
            <person name="van Sinderen D."/>
            <person name="Ventura M."/>
        </authorList>
    </citation>
    <scope>NUCLEOTIDE SEQUENCE [LARGE SCALE GENOMIC DNA]</scope>
    <source>
        <strain evidence="8 9">LMG 28769</strain>
    </source>
</reference>
<evidence type="ECO:0000256" key="3">
    <source>
        <dbReference type="ARBA" id="ARBA00022801"/>
    </source>
</evidence>
<keyword evidence="9" id="KW-1185">Reference proteome</keyword>
<feature type="binding site" evidence="6">
    <location>
        <position position="104"/>
    </location>
    <ligand>
        <name>Zn(2+)</name>
        <dbReference type="ChEBI" id="CHEBI:29105"/>
        <note>catalytic</note>
    </ligand>
</feature>
<name>A0A261GC75_9BIFI</name>
<keyword evidence="4 6" id="KW-0862">Zinc</keyword>
<gene>
    <name evidence="6" type="primary">tadA</name>
    <name evidence="8" type="ORF">BAQU_0144</name>
</gene>
<dbReference type="HAMAP" id="MF_00972">
    <property type="entry name" value="tRNA_aden_deaminase"/>
    <property type="match status" value="1"/>
</dbReference>